<sequence>MVAVAIETGYRTGNPFRVGKSSFQCVTLAHLGAKQKGKCNCVKIEKTNDQLLFSSRKLTPRIKQNPDFRRIPSIRNGSSLVAIATATNQTTWRADFSSRTDSTVPIRVAILAFLRPNYGNLAFFQSP</sequence>
<organism evidence="1 2">
    <name type="scientific">Araneus ventricosus</name>
    <name type="common">Orbweaver spider</name>
    <name type="synonym">Epeira ventricosa</name>
    <dbReference type="NCBI Taxonomy" id="182803"/>
    <lineage>
        <taxon>Eukaryota</taxon>
        <taxon>Metazoa</taxon>
        <taxon>Ecdysozoa</taxon>
        <taxon>Arthropoda</taxon>
        <taxon>Chelicerata</taxon>
        <taxon>Arachnida</taxon>
        <taxon>Araneae</taxon>
        <taxon>Araneomorphae</taxon>
        <taxon>Entelegynae</taxon>
        <taxon>Araneoidea</taxon>
        <taxon>Araneidae</taxon>
        <taxon>Araneus</taxon>
    </lineage>
</organism>
<proteinExistence type="predicted"/>
<reference evidence="1 2" key="1">
    <citation type="journal article" date="2019" name="Sci. Rep.">
        <title>Orb-weaving spider Araneus ventricosus genome elucidates the spidroin gene catalogue.</title>
        <authorList>
            <person name="Kono N."/>
            <person name="Nakamura H."/>
            <person name="Ohtoshi R."/>
            <person name="Moran D.A.P."/>
            <person name="Shinohara A."/>
            <person name="Yoshida Y."/>
            <person name="Fujiwara M."/>
            <person name="Mori M."/>
            <person name="Tomita M."/>
            <person name="Arakawa K."/>
        </authorList>
    </citation>
    <scope>NUCLEOTIDE SEQUENCE [LARGE SCALE GENOMIC DNA]</scope>
</reference>
<keyword evidence="2" id="KW-1185">Reference proteome</keyword>
<evidence type="ECO:0000313" key="1">
    <source>
        <dbReference type="EMBL" id="GBN16191.1"/>
    </source>
</evidence>
<gene>
    <name evidence="1" type="ORF">AVEN_111677_1</name>
</gene>
<dbReference type="EMBL" id="BGPR01006115">
    <property type="protein sequence ID" value="GBN16191.1"/>
    <property type="molecule type" value="Genomic_DNA"/>
</dbReference>
<name>A0A4Y2LN25_ARAVE</name>
<protein>
    <submittedName>
        <fullName evidence="1">Uncharacterized protein</fullName>
    </submittedName>
</protein>
<dbReference type="Proteomes" id="UP000499080">
    <property type="component" value="Unassembled WGS sequence"/>
</dbReference>
<accession>A0A4Y2LN25</accession>
<evidence type="ECO:0000313" key="2">
    <source>
        <dbReference type="Proteomes" id="UP000499080"/>
    </source>
</evidence>
<dbReference type="AlphaFoldDB" id="A0A4Y2LN25"/>
<comment type="caution">
    <text evidence="1">The sequence shown here is derived from an EMBL/GenBank/DDBJ whole genome shotgun (WGS) entry which is preliminary data.</text>
</comment>